<keyword evidence="1 4" id="KW-0997">Cell inner membrane</keyword>
<feature type="domain" description="Penicillin-binding protein transpeptidase" evidence="5">
    <location>
        <begin position="268"/>
        <end position="604"/>
    </location>
</feature>
<dbReference type="HAMAP" id="MF_02081">
    <property type="entry name" value="MrdA_transpept"/>
    <property type="match status" value="1"/>
</dbReference>
<dbReference type="GO" id="GO:0009002">
    <property type="term" value="F:serine-type D-Ala-D-Ala carboxypeptidase activity"/>
    <property type="evidence" value="ECO:0007669"/>
    <property type="project" value="UniProtKB-EC"/>
</dbReference>
<dbReference type="EC" id="3.4.16.4" evidence="4"/>
<comment type="function">
    <text evidence="4">Catalyzes cross-linking of the peptidoglycan cell wall.</text>
</comment>
<dbReference type="PANTHER" id="PTHR30627">
    <property type="entry name" value="PEPTIDOGLYCAN D,D-TRANSPEPTIDASE"/>
    <property type="match status" value="1"/>
</dbReference>
<comment type="pathway">
    <text evidence="4">Cell wall biogenesis; peptidoglycan biosynthesis.</text>
</comment>
<dbReference type="Proteomes" id="UP000765224">
    <property type="component" value="Unassembled WGS sequence"/>
</dbReference>
<sequence>MPEPIPIKDHEKETRLVNKRLIACALFVFAISCALVVRLYILQVVEFDYHSTISENNRVHVLPIPPTRGLIYDRNGVLLADNRPSYNLTITRERATNVSQELDEVIELLHLPAEDRTVFDKAMKQSRHPFTPVTLFYELTEEQIAVLAVNEFRLPGLDVEPQFVRHYPLGAHFAHSIGYVGRINEKESKTLDSVEYRGTQSIGKTGIERFYEAQLHGHVGYEEVETNAQGRVLRVLKHTDPVPGKNIVLSLDVKLQEAAEAALGDRRGSVVALDPATGEVLAMVSNPSFDPNLFVTGISSKEYSALRDSIDRPLFNRVLRGLYAPGSTIKPEVAIAGLDAGIVTPQTRVFDPGYYQLPDYDHKYRNWNHSGDGWVDMDAAIMRSNDTYFYDLAHKLGIDRLHDYMAMFGLGEKVSLDMFEESPGLMPSQAWKRATRRQAWFPGETVILGIGQGYMQVTPLQLAQATALIANKGVWNRPHLAKTVDGVAPVDEHPMPNIRLKDPRDWEQVNHGMQMVMHDPRGIARAAAAGAQYRIAGKSGTAQVVAIKQGERYNREKTLERHRDNALFVGFAPAEHPQIVISVMIENGEAGGRVAGPVVREIMDAWLLDQDGHLKPQYAAPTKPQGDPHV</sequence>
<dbReference type="Pfam" id="PF03717">
    <property type="entry name" value="PBP_dimer"/>
    <property type="match status" value="1"/>
</dbReference>
<keyword evidence="4" id="KW-1003">Cell membrane</keyword>
<evidence type="ECO:0000313" key="7">
    <source>
        <dbReference type="EMBL" id="MBV4457516.1"/>
    </source>
</evidence>
<evidence type="ECO:0000259" key="5">
    <source>
        <dbReference type="Pfam" id="PF00905"/>
    </source>
</evidence>
<evidence type="ECO:0000256" key="1">
    <source>
        <dbReference type="ARBA" id="ARBA00022519"/>
    </source>
</evidence>
<evidence type="ECO:0000259" key="6">
    <source>
        <dbReference type="Pfam" id="PF03717"/>
    </source>
</evidence>
<keyword evidence="2 4" id="KW-0645">Protease</keyword>
<proteinExistence type="inferred from homology"/>
<evidence type="ECO:0000256" key="2">
    <source>
        <dbReference type="ARBA" id="ARBA00022670"/>
    </source>
</evidence>
<feature type="domain" description="Penicillin-binding protein dimerisation" evidence="6">
    <location>
        <begin position="63"/>
        <end position="236"/>
    </location>
</feature>
<keyword evidence="4 7" id="KW-0121">Carboxypeptidase</keyword>
<keyword evidence="4" id="KW-0573">Peptidoglycan synthesis</keyword>
<dbReference type="RefSeq" id="WP_217891221.1">
    <property type="nucleotide sequence ID" value="NZ_JAHSTS010000001.1"/>
</dbReference>
<dbReference type="PANTHER" id="PTHR30627:SF2">
    <property type="entry name" value="PEPTIDOGLYCAN D,D-TRANSPEPTIDASE MRDA"/>
    <property type="match status" value="1"/>
</dbReference>
<organism evidence="7 8">
    <name type="scientific">Pseudomonas ekonensis</name>
    <dbReference type="NCBI Taxonomy" id="2842353"/>
    <lineage>
        <taxon>Bacteria</taxon>
        <taxon>Pseudomonadati</taxon>
        <taxon>Pseudomonadota</taxon>
        <taxon>Gammaproteobacteria</taxon>
        <taxon>Pseudomonadales</taxon>
        <taxon>Pseudomonadaceae</taxon>
        <taxon>Pseudomonas</taxon>
    </lineage>
</organism>
<keyword evidence="8" id="KW-1185">Reference proteome</keyword>
<dbReference type="InterPro" id="IPR005311">
    <property type="entry name" value="PBP_dimer"/>
</dbReference>
<keyword evidence="4" id="KW-0961">Cell wall biogenesis/degradation</keyword>
<keyword evidence="4" id="KW-0133">Cell shape</keyword>
<keyword evidence="3 4" id="KW-0378">Hydrolase</keyword>
<accession>A0ABS6PAL1</accession>
<dbReference type="Pfam" id="PF00905">
    <property type="entry name" value="Transpeptidase"/>
    <property type="match status" value="1"/>
</dbReference>
<evidence type="ECO:0000256" key="4">
    <source>
        <dbReference type="HAMAP-Rule" id="MF_02081"/>
    </source>
</evidence>
<reference evidence="7 8" key="1">
    <citation type="submission" date="2021-06" db="EMBL/GenBank/DDBJ databases">
        <title>Updating the genus Pseudomonas: Description of 43 new species and partition of the Pseudomonas putida group.</title>
        <authorList>
            <person name="Girard L."/>
            <person name="Lood C."/>
            <person name="Vandamme P."/>
            <person name="Rokni-Zadeh H."/>
            <person name="Van Noort V."/>
            <person name="Hofte M."/>
            <person name="Lavigne R."/>
            <person name="De Mot R."/>
        </authorList>
    </citation>
    <scope>NUCLEOTIDE SEQUENCE [LARGE SCALE GENOMIC DNA]</scope>
    <source>
        <strain evidence="7 8">COR58</strain>
    </source>
</reference>
<dbReference type="InterPro" id="IPR017790">
    <property type="entry name" value="Penicillin-binding_protein_2"/>
</dbReference>
<comment type="catalytic activity">
    <reaction evidence="4">
        <text>Preferential cleavage: (Ac)2-L-Lys-D-Ala-|-D-Ala. Also transpeptidation of peptidyl-alanyl moieties that are N-acyl substituents of D-alanine.</text>
        <dbReference type="EC" id="3.4.16.4"/>
    </reaction>
</comment>
<comment type="caution">
    <text evidence="7">The sequence shown here is derived from an EMBL/GenBank/DDBJ whole genome shotgun (WGS) entry which is preliminary data.</text>
</comment>
<keyword evidence="4" id="KW-0812">Transmembrane</keyword>
<comment type="subcellular location">
    <subcellularLocation>
        <location evidence="4">Cell inner membrane</location>
        <topology evidence="4">Single-pass membrane protein</topology>
    </subcellularLocation>
</comment>
<evidence type="ECO:0000313" key="8">
    <source>
        <dbReference type="Proteomes" id="UP000765224"/>
    </source>
</evidence>
<gene>
    <name evidence="4 7" type="primary">mrdA</name>
    <name evidence="7" type="ORF">KVG96_06095</name>
</gene>
<dbReference type="InterPro" id="IPR050515">
    <property type="entry name" value="Beta-lactam/transpept"/>
</dbReference>
<feature type="active site" description="Acyl-ester intermediate" evidence="4">
    <location>
        <position position="327"/>
    </location>
</feature>
<comment type="caution">
    <text evidence="4">Lacks conserved residue(s) required for the propagation of feature annotation.</text>
</comment>
<feature type="transmembrane region" description="Helical" evidence="4">
    <location>
        <begin position="21"/>
        <end position="41"/>
    </location>
</feature>
<dbReference type="NCBIfam" id="TIGR03423">
    <property type="entry name" value="pbp2_mrdA"/>
    <property type="match status" value="1"/>
</dbReference>
<name>A0ABS6PAL1_9PSED</name>
<keyword evidence="4" id="KW-0472">Membrane</keyword>
<comment type="similarity">
    <text evidence="4">Belongs to the transpeptidase family. MrdA subfamily.</text>
</comment>
<dbReference type="InterPro" id="IPR001460">
    <property type="entry name" value="PCN-bd_Tpept"/>
</dbReference>
<evidence type="ECO:0000256" key="3">
    <source>
        <dbReference type="ARBA" id="ARBA00022801"/>
    </source>
</evidence>
<keyword evidence="4" id="KW-1133">Transmembrane helix</keyword>
<dbReference type="EMBL" id="JAHSTS010000001">
    <property type="protein sequence ID" value="MBV4457516.1"/>
    <property type="molecule type" value="Genomic_DNA"/>
</dbReference>
<protein>
    <recommendedName>
        <fullName evidence="4">Peptidoglycan D,D-transpeptidase MrdA</fullName>
        <ecNumber evidence="4">3.4.16.4</ecNumber>
    </recommendedName>
    <alternativeName>
        <fullName evidence="4">Penicillin-binding protein 2</fullName>
        <shortName evidence="4">PBP-2</shortName>
    </alternativeName>
</protein>